<organism evidence="9 10">
    <name type="scientific">Salarias fasciatus</name>
    <name type="common">Jewelled blenny</name>
    <name type="synonym">Blennius fasciatus</name>
    <dbReference type="NCBI Taxonomy" id="181472"/>
    <lineage>
        <taxon>Eukaryota</taxon>
        <taxon>Metazoa</taxon>
        <taxon>Chordata</taxon>
        <taxon>Craniata</taxon>
        <taxon>Vertebrata</taxon>
        <taxon>Euteleostomi</taxon>
        <taxon>Actinopterygii</taxon>
        <taxon>Neopterygii</taxon>
        <taxon>Teleostei</taxon>
        <taxon>Neoteleostei</taxon>
        <taxon>Acanthomorphata</taxon>
        <taxon>Ovalentaria</taxon>
        <taxon>Blenniimorphae</taxon>
        <taxon>Blenniiformes</taxon>
        <taxon>Blennioidei</taxon>
        <taxon>Blenniidae</taxon>
        <taxon>Salariinae</taxon>
        <taxon>Salarias</taxon>
    </lineage>
</organism>
<proteinExistence type="predicted"/>
<keyword evidence="6" id="KW-1015">Disulfide bond</keyword>
<dbReference type="GO" id="GO:0098632">
    <property type="term" value="F:cell-cell adhesion mediator activity"/>
    <property type="evidence" value="ECO:0007669"/>
    <property type="project" value="InterPro"/>
</dbReference>
<dbReference type="GO" id="GO:0150079">
    <property type="term" value="P:negative regulation of neuroinflammatory response"/>
    <property type="evidence" value="ECO:0007669"/>
    <property type="project" value="TreeGrafter"/>
</dbReference>
<keyword evidence="8" id="KW-0393">Immunoglobulin domain</keyword>
<dbReference type="GO" id="GO:0034113">
    <property type="term" value="P:heterotypic cell-cell adhesion"/>
    <property type="evidence" value="ECO:0007669"/>
    <property type="project" value="TreeGrafter"/>
</dbReference>
<dbReference type="Proteomes" id="UP000472267">
    <property type="component" value="Unassembled WGS sequence"/>
</dbReference>
<keyword evidence="4" id="KW-1133">Transmembrane helix</keyword>
<dbReference type="OMA" id="KCIFNAF"/>
<evidence type="ECO:0000256" key="1">
    <source>
        <dbReference type="ARBA" id="ARBA00004167"/>
    </source>
</evidence>
<protein>
    <recommendedName>
        <fullName evidence="11">Immunoglobulin V-set domain-containing protein</fullName>
    </recommendedName>
</protein>
<dbReference type="InParanoid" id="A0A672G2D0"/>
<dbReference type="GO" id="GO:0009986">
    <property type="term" value="C:cell surface"/>
    <property type="evidence" value="ECO:0007669"/>
    <property type="project" value="TreeGrafter"/>
</dbReference>
<keyword evidence="5" id="KW-0472">Membrane</keyword>
<dbReference type="GO" id="GO:0030424">
    <property type="term" value="C:axon"/>
    <property type="evidence" value="ECO:0007669"/>
    <property type="project" value="TreeGrafter"/>
</dbReference>
<accession>A0A672G2D0</accession>
<dbReference type="SUPFAM" id="SSF48726">
    <property type="entry name" value="Immunoglobulin"/>
    <property type="match status" value="1"/>
</dbReference>
<keyword evidence="7" id="KW-0325">Glycoprotein</keyword>
<dbReference type="PANTHER" id="PTHR46841">
    <property type="entry name" value="OX-2 MEMBRANE GLYCOPROTEIN"/>
    <property type="match status" value="1"/>
</dbReference>
<comment type="subcellular location">
    <subcellularLocation>
        <location evidence="1">Membrane</location>
        <topology evidence="1">Single-pass membrane protein</topology>
    </subcellularLocation>
</comment>
<dbReference type="InterPro" id="IPR036179">
    <property type="entry name" value="Ig-like_dom_sf"/>
</dbReference>
<dbReference type="GO" id="GO:0016020">
    <property type="term" value="C:membrane"/>
    <property type="evidence" value="ECO:0007669"/>
    <property type="project" value="UniProtKB-SubCell"/>
</dbReference>
<evidence type="ECO:0000256" key="6">
    <source>
        <dbReference type="ARBA" id="ARBA00023157"/>
    </source>
</evidence>
<dbReference type="InterPro" id="IPR047164">
    <property type="entry name" value="OX2G-like"/>
</dbReference>
<keyword evidence="2" id="KW-0812">Transmembrane</keyword>
<dbReference type="GO" id="GO:0043025">
    <property type="term" value="C:neuronal cell body"/>
    <property type="evidence" value="ECO:0007669"/>
    <property type="project" value="TreeGrafter"/>
</dbReference>
<evidence type="ECO:0000256" key="5">
    <source>
        <dbReference type="ARBA" id="ARBA00023136"/>
    </source>
</evidence>
<evidence type="ECO:0000256" key="4">
    <source>
        <dbReference type="ARBA" id="ARBA00022989"/>
    </source>
</evidence>
<evidence type="ECO:0008006" key="11">
    <source>
        <dbReference type="Google" id="ProtNLM"/>
    </source>
</evidence>
<reference evidence="9" key="1">
    <citation type="submission" date="2025-08" db="UniProtKB">
        <authorList>
            <consortium name="Ensembl"/>
        </authorList>
    </citation>
    <scope>IDENTIFICATION</scope>
</reference>
<evidence type="ECO:0000313" key="9">
    <source>
        <dbReference type="Ensembl" id="ENSSFAP00005005224.1"/>
    </source>
</evidence>
<keyword evidence="3" id="KW-0732">Signal</keyword>
<sequence>MRNRNQVKGVTYIAALSAFVGVFPPGVRQVTWQRLFSDQSVENLATFSPRFGQQVNEPYGGKVFFTEAALNSTAITVSDVTWQDESCYVCSFNVFPDGSRGRQTCLTVVASLKIIYSQIP</sequence>
<keyword evidence="10" id="KW-1185">Reference proteome</keyword>
<name>A0A672G2D0_SALFA</name>
<dbReference type="Gene3D" id="2.60.40.10">
    <property type="entry name" value="Immunoglobulins"/>
    <property type="match status" value="1"/>
</dbReference>
<evidence type="ECO:0000256" key="8">
    <source>
        <dbReference type="ARBA" id="ARBA00023319"/>
    </source>
</evidence>
<dbReference type="Ensembl" id="ENSSFAT00005005524.1">
    <property type="protein sequence ID" value="ENSSFAP00005005224.1"/>
    <property type="gene ID" value="ENSSFAG00005003327.1"/>
</dbReference>
<evidence type="ECO:0000256" key="7">
    <source>
        <dbReference type="ARBA" id="ARBA00023180"/>
    </source>
</evidence>
<dbReference type="InterPro" id="IPR013783">
    <property type="entry name" value="Ig-like_fold"/>
</dbReference>
<dbReference type="AlphaFoldDB" id="A0A672G2D0"/>
<evidence type="ECO:0000313" key="10">
    <source>
        <dbReference type="Proteomes" id="UP000472267"/>
    </source>
</evidence>
<evidence type="ECO:0000256" key="3">
    <source>
        <dbReference type="ARBA" id="ARBA00022729"/>
    </source>
</evidence>
<dbReference type="PANTHER" id="PTHR46841:SF7">
    <property type="entry name" value="IG-LIKE DOMAIN-CONTAINING PROTEIN"/>
    <property type="match status" value="1"/>
</dbReference>
<reference evidence="9" key="2">
    <citation type="submission" date="2025-09" db="UniProtKB">
        <authorList>
            <consortium name="Ensembl"/>
        </authorList>
    </citation>
    <scope>IDENTIFICATION</scope>
</reference>
<evidence type="ECO:0000256" key="2">
    <source>
        <dbReference type="ARBA" id="ARBA00022692"/>
    </source>
</evidence>